<dbReference type="RefSeq" id="WP_092750481.1">
    <property type="nucleotide sequence ID" value="NZ_FOCG01000001.1"/>
</dbReference>
<keyword evidence="1" id="KW-0175">Coiled coil</keyword>
<dbReference type="EMBL" id="FOCG01000001">
    <property type="protein sequence ID" value="SEM45464.1"/>
    <property type="molecule type" value="Genomic_DNA"/>
</dbReference>
<name>A0A1H7YHX1_9FIRM</name>
<accession>A0A1H7YHX1</accession>
<proteinExistence type="predicted"/>
<gene>
    <name evidence="2" type="ORF">SAMN05216180_0044</name>
</gene>
<dbReference type="STRING" id="474960.SAMN05216180_0044"/>
<sequence>MNYEDKKIRLRRYLIALNRLKTKCNEAASWEELSHSRGGIIVRRNRQASSAGLDVITETAETIQQEIEDLATEVNELRRQLTDALMQMPTELYRDVLEMTYITGLSAKQIAANKNYSKGYINIIIRKAINELDICSNYF</sequence>
<dbReference type="Proteomes" id="UP000199158">
    <property type="component" value="Unassembled WGS sequence"/>
</dbReference>
<feature type="coiled-coil region" evidence="1">
    <location>
        <begin position="53"/>
        <end position="87"/>
    </location>
</feature>
<organism evidence="2 3">
    <name type="scientific">Hydrogenoanaerobacterium saccharovorans</name>
    <dbReference type="NCBI Taxonomy" id="474960"/>
    <lineage>
        <taxon>Bacteria</taxon>
        <taxon>Bacillati</taxon>
        <taxon>Bacillota</taxon>
        <taxon>Clostridia</taxon>
        <taxon>Eubacteriales</taxon>
        <taxon>Oscillospiraceae</taxon>
        <taxon>Hydrogenoanaerobacterium</taxon>
    </lineage>
</organism>
<dbReference type="InterPro" id="IPR013324">
    <property type="entry name" value="RNA_pol_sigma_r3/r4-like"/>
</dbReference>
<evidence type="ECO:0000313" key="3">
    <source>
        <dbReference type="Proteomes" id="UP000199158"/>
    </source>
</evidence>
<dbReference type="InterPro" id="IPR036388">
    <property type="entry name" value="WH-like_DNA-bd_sf"/>
</dbReference>
<dbReference type="SUPFAM" id="SSF88659">
    <property type="entry name" value="Sigma3 and sigma4 domains of RNA polymerase sigma factors"/>
    <property type="match status" value="1"/>
</dbReference>
<evidence type="ECO:0000256" key="1">
    <source>
        <dbReference type="SAM" id="Coils"/>
    </source>
</evidence>
<keyword evidence="3" id="KW-1185">Reference proteome</keyword>
<dbReference type="Pfam" id="PF07374">
    <property type="entry name" value="DUF1492"/>
    <property type="match status" value="1"/>
</dbReference>
<reference evidence="2 3" key="1">
    <citation type="submission" date="2016-10" db="EMBL/GenBank/DDBJ databases">
        <authorList>
            <person name="de Groot N.N."/>
        </authorList>
    </citation>
    <scope>NUCLEOTIDE SEQUENCE [LARGE SCALE GENOMIC DNA]</scope>
    <source>
        <strain evidence="2 3">CGMCC 1.5070</strain>
    </source>
</reference>
<dbReference type="OrthoDB" id="3242975at2"/>
<dbReference type="Gene3D" id="1.10.10.10">
    <property type="entry name" value="Winged helix-like DNA-binding domain superfamily/Winged helix DNA-binding domain"/>
    <property type="match status" value="1"/>
</dbReference>
<dbReference type="InterPro" id="IPR010861">
    <property type="entry name" value="DUF1492"/>
</dbReference>
<protein>
    <submittedName>
        <fullName evidence="2">Uncharacterized protein</fullName>
    </submittedName>
</protein>
<dbReference type="AlphaFoldDB" id="A0A1H7YHX1"/>
<evidence type="ECO:0000313" key="2">
    <source>
        <dbReference type="EMBL" id="SEM45464.1"/>
    </source>
</evidence>